<evidence type="ECO:0000313" key="2">
    <source>
        <dbReference type="Proteomes" id="UP001527099"/>
    </source>
</evidence>
<reference evidence="1 2" key="1">
    <citation type="submission" date="2022-05" db="EMBL/GenBank/DDBJ databases">
        <title>Genome Sequencing of Bee-Associated Microbes.</title>
        <authorList>
            <person name="Dunlap C."/>
        </authorList>
    </citation>
    <scope>NUCLEOTIDE SEQUENCE [LARGE SCALE GENOMIC DNA]</scope>
    <source>
        <strain evidence="1 2">NRRL B-14421</strain>
    </source>
</reference>
<sequence>MKYPVYIIKDYQDESETIYKYTNFNGRNIGMVRINLDTEQIVEVTTLPTEESEGTVYQQVSCKLLSNIQKHIMFFLESKTTNSAIYLVLDHHENALGKIRIEDHGDIHLDGIDRCFIEDQVKIIKLKGFPASHFTRMKIEFKIDSLYILQTLIYRENVEYIYINDYDTSLFGRLSINRLNGQIKEVGTSINQEDGLYELVAERIYACFKESIYHDVIELHERRKLIQLSNVEINDTILPCPNDSWSEISYFALTFNGYGFRGSFDEVAKVATNVEKNYSTNKNFNMNTLTDLRTNLFIIQRGCNHRGEPPTGELLEYVYALIEGIRTKINENQF</sequence>
<dbReference type="EMBL" id="JAMDMX010000054">
    <property type="protein sequence ID" value="MCY9694771.1"/>
    <property type="molecule type" value="Genomic_DNA"/>
</dbReference>
<gene>
    <name evidence="1" type="ORF">M5X19_17940</name>
</gene>
<dbReference type="RefSeq" id="WP_268616324.1">
    <property type="nucleotide sequence ID" value="NZ_JAMDMX010000054.1"/>
</dbReference>
<accession>A0ABT4GF04</accession>
<organism evidence="1 2">
    <name type="scientific">Paenibacillus alginolyticus</name>
    <dbReference type="NCBI Taxonomy" id="59839"/>
    <lineage>
        <taxon>Bacteria</taxon>
        <taxon>Bacillati</taxon>
        <taxon>Bacillota</taxon>
        <taxon>Bacilli</taxon>
        <taxon>Bacillales</taxon>
        <taxon>Paenibacillaceae</taxon>
        <taxon>Paenibacillus</taxon>
    </lineage>
</organism>
<evidence type="ECO:0008006" key="3">
    <source>
        <dbReference type="Google" id="ProtNLM"/>
    </source>
</evidence>
<name>A0ABT4GF04_9BACL</name>
<comment type="caution">
    <text evidence="1">The sequence shown here is derived from an EMBL/GenBank/DDBJ whole genome shotgun (WGS) entry which is preliminary data.</text>
</comment>
<dbReference type="Proteomes" id="UP001527099">
    <property type="component" value="Unassembled WGS sequence"/>
</dbReference>
<keyword evidence="2" id="KW-1185">Reference proteome</keyword>
<evidence type="ECO:0000313" key="1">
    <source>
        <dbReference type="EMBL" id="MCY9694771.1"/>
    </source>
</evidence>
<proteinExistence type="predicted"/>
<protein>
    <recommendedName>
        <fullName evidence="3">ApeA N-terminal domain-containing protein</fullName>
    </recommendedName>
</protein>